<organism evidence="4 5">
    <name type="scientific">Crepidotus variabilis</name>
    <dbReference type="NCBI Taxonomy" id="179855"/>
    <lineage>
        <taxon>Eukaryota</taxon>
        <taxon>Fungi</taxon>
        <taxon>Dikarya</taxon>
        <taxon>Basidiomycota</taxon>
        <taxon>Agaricomycotina</taxon>
        <taxon>Agaricomycetes</taxon>
        <taxon>Agaricomycetidae</taxon>
        <taxon>Agaricales</taxon>
        <taxon>Agaricineae</taxon>
        <taxon>Crepidotaceae</taxon>
        <taxon>Crepidotus</taxon>
    </lineage>
</organism>
<dbReference type="AlphaFoldDB" id="A0A9P6E8T6"/>
<dbReference type="InterPro" id="IPR011600">
    <property type="entry name" value="Pept_C14_caspase"/>
</dbReference>
<dbReference type="EMBL" id="MU157897">
    <property type="protein sequence ID" value="KAF9524575.1"/>
    <property type="molecule type" value="Genomic_DNA"/>
</dbReference>
<dbReference type="PANTHER" id="PTHR48104">
    <property type="entry name" value="METACASPASE-4"/>
    <property type="match status" value="1"/>
</dbReference>
<evidence type="ECO:0000313" key="4">
    <source>
        <dbReference type="EMBL" id="KAF9524575.1"/>
    </source>
</evidence>
<dbReference type="GO" id="GO:0006508">
    <property type="term" value="P:proteolysis"/>
    <property type="evidence" value="ECO:0007669"/>
    <property type="project" value="InterPro"/>
</dbReference>
<dbReference type="Proteomes" id="UP000807306">
    <property type="component" value="Unassembled WGS sequence"/>
</dbReference>
<feature type="compositionally biased region" description="Polar residues" evidence="2">
    <location>
        <begin position="1"/>
        <end position="16"/>
    </location>
</feature>
<dbReference type="GO" id="GO:0005737">
    <property type="term" value="C:cytoplasm"/>
    <property type="evidence" value="ECO:0007669"/>
    <property type="project" value="TreeGrafter"/>
</dbReference>
<evidence type="ECO:0000256" key="2">
    <source>
        <dbReference type="SAM" id="MobiDB-lite"/>
    </source>
</evidence>
<feature type="compositionally biased region" description="Polar residues" evidence="2">
    <location>
        <begin position="80"/>
        <end position="98"/>
    </location>
</feature>
<sequence length="468" mass="52466">MSAPPQQGQFPASTQVIVIHHHSKSKHKHKSKEHHSEERGREREKKEKKKSKSKSRSRDPSRTPLHHHSLSHSYSTPHLNINSKVSFPTQNAGHQNPSPVSPAFLTVPPRGHRHSLSQPQIPTQPLLPPPSPRLHHKHSSNVLVKPRPNHQIVQSHSAPVVPSTSYIPMHVPSHRPKPIHGILKPSAHQAPEPLNPLFQYSKCTGRKRALCIGINYHGQSNSLRGCVNDARHVRDFLLRGGYRNEDIFLLTDEPPKGTREGKGWDARNLPTRENIIRGMKWLVRGARKDDSLFFHYSGHGGQTPDKDGDEVDGWDEVIFPLDFAKAGHIIDDEMHDIMVKPLPASCRLTGLFDSCHSGTVLDLPYIYSSHGRLKGSHIKPPARQRKATCADVISWSGCKDDQTSSDTFAGGVAVGAMSYAFITSLTQNSNQSYQQLLRSVRHILHPRFSQRPQLGSSHHIDTSLRFIF</sequence>
<dbReference type="Gene3D" id="3.40.50.12660">
    <property type="match status" value="1"/>
</dbReference>
<name>A0A9P6E8T6_9AGAR</name>
<feature type="region of interest" description="Disordered" evidence="2">
    <location>
        <begin position="1"/>
        <end position="137"/>
    </location>
</feature>
<feature type="domain" description="Peptidase C14 caspase" evidence="3">
    <location>
        <begin position="206"/>
        <end position="457"/>
    </location>
</feature>
<proteinExistence type="inferred from homology"/>
<feature type="compositionally biased region" description="Basic residues" evidence="2">
    <location>
        <begin position="19"/>
        <end position="33"/>
    </location>
</feature>
<keyword evidence="5" id="KW-1185">Reference proteome</keyword>
<comment type="caution">
    <text evidence="4">The sequence shown here is derived from an EMBL/GenBank/DDBJ whole genome shotgun (WGS) entry which is preliminary data.</text>
</comment>
<evidence type="ECO:0000259" key="3">
    <source>
        <dbReference type="Pfam" id="PF00656"/>
    </source>
</evidence>
<dbReference type="OrthoDB" id="3223806at2759"/>
<gene>
    <name evidence="4" type="ORF">CPB83DRAFT_897839</name>
</gene>
<dbReference type="PANTHER" id="PTHR48104:SF30">
    <property type="entry name" value="METACASPASE-1"/>
    <property type="match status" value="1"/>
</dbReference>
<dbReference type="GO" id="GO:0004197">
    <property type="term" value="F:cysteine-type endopeptidase activity"/>
    <property type="evidence" value="ECO:0007669"/>
    <property type="project" value="InterPro"/>
</dbReference>
<evidence type="ECO:0000313" key="5">
    <source>
        <dbReference type="Proteomes" id="UP000807306"/>
    </source>
</evidence>
<dbReference type="Pfam" id="PF00656">
    <property type="entry name" value="Peptidase_C14"/>
    <property type="match status" value="1"/>
</dbReference>
<accession>A0A9P6E8T6</accession>
<evidence type="ECO:0000256" key="1">
    <source>
        <dbReference type="ARBA" id="ARBA00009005"/>
    </source>
</evidence>
<protein>
    <submittedName>
        <fullName evidence="4">Caspase domain-containing protein</fullName>
    </submittedName>
</protein>
<reference evidence="4" key="1">
    <citation type="submission" date="2020-11" db="EMBL/GenBank/DDBJ databases">
        <authorList>
            <consortium name="DOE Joint Genome Institute"/>
            <person name="Ahrendt S."/>
            <person name="Riley R."/>
            <person name="Andreopoulos W."/>
            <person name="Labutti K."/>
            <person name="Pangilinan J."/>
            <person name="Ruiz-Duenas F.J."/>
            <person name="Barrasa J.M."/>
            <person name="Sanchez-Garcia M."/>
            <person name="Camarero S."/>
            <person name="Miyauchi S."/>
            <person name="Serrano A."/>
            <person name="Linde D."/>
            <person name="Babiker R."/>
            <person name="Drula E."/>
            <person name="Ayuso-Fernandez I."/>
            <person name="Pacheco R."/>
            <person name="Padilla G."/>
            <person name="Ferreira P."/>
            <person name="Barriuso J."/>
            <person name="Kellner H."/>
            <person name="Castanera R."/>
            <person name="Alfaro M."/>
            <person name="Ramirez L."/>
            <person name="Pisabarro A.G."/>
            <person name="Kuo A."/>
            <person name="Tritt A."/>
            <person name="Lipzen A."/>
            <person name="He G."/>
            <person name="Yan M."/>
            <person name="Ng V."/>
            <person name="Cullen D."/>
            <person name="Martin F."/>
            <person name="Rosso M.-N."/>
            <person name="Henrissat B."/>
            <person name="Hibbett D."/>
            <person name="Martinez A.T."/>
            <person name="Grigoriev I.V."/>
        </authorList>
    </citation>
    <scope>NUCLEOTIDE SEQUENCE</scope>
    <source>
        <strain evidence="4">CBS 506.95</strain>
    </source>
</reference>
<dbReference type="InterPro" id="IPR050452">
    <property type="entry name" value="Metacaspase"/>
</dbReference>
<comment type="similarity">
    <text evidence="1">Belongs to the peptidase C14B family.</text>
</comment>
<feature type="compositionally biased region" description="Basic residues" evidence="2">
    <location>
        <begin position="46"/>
        <end position="55"/>
    </location>
</feature>
<feature type="compositionally biased region" description="Basic and acidic residues" evidence="2">
    <location>
        <begin position="34"/>
        <end position="45"/>
    </location>
</feature>